<dbReference type="Proteomes" id="UP000265520">
    <property type="component" value="Unassembled WGS sequence"/>
</dbReference>
<comment type="caution">
    <text evidence="2">The sequence shown here is derived from an EMBL/GenBank/DDBJ whole genome shotgun (WGS) entry which is preliminary data.</text>
</comment>
<proteinExistence type="predicted"/>
<protein>
    <submittedName>
        <fullName evidence="2">Uncharacterized protein</fullName>
    </submittedName>
</protein>
<reference evidence="2 3" key="1">
    <citation type="journal article" date="2018" name="Front. Plant Sci.">
        <title>Red Clover (Trifolium pratense) and Zigzag Clover (T. medium) - A Picture of Genomic Similarities and Differences.</title>
        <authorList>
            <person name="Dluhosova J."/>
            <person name="Istvanek J."/>
            <person name="Nedelnik J."/>
            <person name="Repkova J."/>
        </authorList>
    </citation>
    <scope>NUCLEOTIDE SEQUENCE [LARGE SCALE GENOMIC DNA]</scope>
    <source>
        <strain evidence="3">cv. 10/8</strain>
        <tissue evidence="2">Leaf</tissue>
    </source>
</reference>
<name>A0A392UMS0_9FABA</name>
<accession>A0A392UMS0</accession>
<sequence>DKVETNGGGLRRTEEVLRNSNRREQDVGRGIERAKINENNGGTI</sequence>
<evidence type="ECO:0000256" key="1">
    <source>
        <dbReference type="SAM" id="MobiDB-lite"/>
    </source>
</evidence>
<evidence type="ECO:0000313" key="3">
    <source>
        <dbReference type="Proteomes" id="UP000265520"/>
    </source>
</evidence>
<organism evidence="2 3">
    <name type="scientific">Trifolium medium</name>
    <dbReference type="NCBI Taxonomy" id="97028"/>
    <lineage>
        <taxon>Eukaryota</taxon>
        <taxon>Viridiplantae</taxon>
        <taxon>Streptophyta</taxon>
        <taxon>Embryophyta</taxon>
        <taxon>Tracheophyta</taxon>
        <taxon>Spermatophyta</taxon>
        <taxon>Magnoliopsida</taxon>
        <taxon>eudicotyledons</taxon>
        <taxon>Gunneridae</taxon>
        <taxon>Pentapetalae</taxon>
        <taxon>rosids</taxon>
        <taxon>fabids</taxon>
        <taxon>Fabales</taxon>
        <taxon>Fabaceae</taxon>
        <taxon>Papilionoideae</taxon>
        <taxon>50 kb inversion clade</taxon>
        <taxon>NPAAA clade</taxon>
        <taxon>Hologalegina</taxon>
        <taxon>IRL clade</taxon>
        <taxon>Trifolieae</taxon>
        <taxon>Trifolium</taxon>
    </lineage>
</organism>
<feature type="non-terminal residue" evidence="2">
    <location>
        <position position="1"/>
    </location>
</feature>
<evidence type="ECO:0000313" key="2">
    <source>
        <dbReference type="EMBL" id="MCI73944.1"/>
    </source>
</evidence>
<dbReference type="EMBL" id="LXQA010849802">
    <property type="protein sequence ID" value="MCI73944.1"/>
    <property type="molecule type" value="Genomic_DNA"/>
</dbReference>
<dbReference type="AlphaFoldDB" id="A0A392UMS0"/>
<feature type="compositionally biased region" description="Basic and acidic residues" evidence="1">
    <location>
        <begin position="11"/>
        <end position="36"/>
    </location>
</feature>
<keyword evidence="3" id="KW-1185">Reference proteome</keyword>
<feature type="compositionally biased region" description="Gly residues" evidence="1">
    <location>
        <begin position="1"/>
        <end position="10"/>
    </location>
</feature>
<feature type="region of interest" description="Disordered" evidence="1">
    <location>
        <begin position="1"/>
        <end position="44"/>
    </location>
</feature>